<feature type="domain" description="DUF2147" evidence="2">
    <location>
        <begin position="25"/>
        <end position="125"/>
    </location>
</feature>
<feature type="signal peptide" evidence="1">
    <location>
        <begin position="1"/>
        <end position="20"/>
    </location>
</feature>
<dbReference type="InterPro" id="IPR019223">
    <property type="entry name" value="DUF2147"/>
</dbReference>
<evidence type="ECO:0000259" key="2">
    <source>
        <dbReference type="Pfam" id="PF09917"/>
    </source>
</evidence>
<dbReference type="Pfam" id="PF09917">
    <property type="entry name" value="DUF2147"/>
    <property type="match status" value="1"/>
</dbReference>
<evidence type="ECO:0000313" key="4">
    <source>
        <dbReference type="Proteomes" id="UP000609802"/>
    </source>
</evidence>
<dbReference type="Gene3D" id="2.40.128.520">
    <property type="match status" value="1"/>
</dbReference>
<evidence type="ECO:0000256" key="1">
    <source>
        <dbReference type="SAM" id="SignalP"/>
    </source>
</evidence>
<dbReference type="EMBL" id="BNCH01000002">
    <property type="protein sequence ID" value="GHE91688.1"/>
    <property type="molecule type" value="Genomic_DNA"/>
</dbReference>
<organism evidence="3 4">
    <name type="scientific">Aliiroseovarius zhejiangensis</name>
    <dbReference type="NCBI Taxonomy" id="1632025"/>
    <lineage>
        <taxon>Bacteria</taxon>
        <taxon>Pseudomonadati</taxon>
        <taxon>Pseudomonadota</taxon>
        <taxon>Alphaproteobacteria</taxon>
        <taxon>Rhodobacterales</taxon>
        <taxon>Paracoccaceae</taxon>
        <taxon>Aliiroseovarius</taxon>
    </lineage>
</organism>
<gene>
    <name evidence="3" type="ORF">GCM10016455_09480</name>
</gene>
<protein>
    <recommendedName>
        <fullName evidence="2">DUF2147 domain-containing protein</fullName>
    </recommendedName>
</protein>
<feature type="chain" id="PRO_5045394575" description="DUF2147 domain-containing protein" evidence="1">
    <location>
        <begin position="21"/>
        <end position="127"/>
    </location>
</feature>
<dbReference type="PANTHER" id="PTHR36919">
    <property type="entry name" value="BLR1215 PROTEIN"/>
    <property type="match status" value="1"/>
</dbReference>
<dbReference type="RefSeq" id="WP_191285348.1">
    <property type="nucleotide sequence ID" value="NZ_BNCH01000002.1"/>
</dbReference>
<proteinExistence type="predicted"/>
<dbReference type="PANTHER" id="PTHR36919:SF3">
    <property type="entry name" value="BLL5882 PROTEIN"/>
    <property type="match status" value="1"/>
</dbReference>
<sequence>MKRLVMALALSVGMAAPAFADAVEGVWKTQVDDGNYAHVTMSKCGSAICGVISKAFNADGPIKSDNIGKRLVWDMQPNGGGKYSGGKIWQPSTGKVFKSKMTLSGNSLKVEGCVAVFCKKQTWSRVK</sequence>
<accession>A0ABQ3IQL2</accession>
<name>A0ABQ3IQL2_9RHOB</name>
<keyword evidence="4" id="KW-1185">Reference proteome</keyword>
<dbReference type="Proteomes" id="UP000609802">
    <property type="component" value="Unassembled WGS sequence"/>
</dbReference>
<reference evidence="4" key="1">
    <citation type="journal article" date="2019" name="Int. J. Syst. Evol. Microbiol.">
        <title>The Global Catalogue of Microorganisms (GCM) 10K type strain sequencing project: providing services to taxonomists for standard genome sequencing and annotation.</title>
        <authorList>
            <consortium name="The Broad Institute Genomics Platform"/>
            <consortium name="The Broad Institute Genome Sequencing Center for Infectious Disease"/>
            <person name="Wu L."/>
            <person name="Ma J."/>
        </authorList>
    </citation>
    <scope>NUCLEOTIDE SEQUENCE [LARGE SCALE GENOMIC DNA]</scope>
    <source>
        <strain evidence="4">KCTC 42443</strain>
    </source>
</reference>
<keyword evidence="1" id="KW-0732">Signal</keyword>
<comment type="caution">
    <text evidence="3">The sequence shown here is derived from an EMBL/GenBank/DDBJ whole genome shotgun (WGS) entry which is preliminary data.</text>
</comment>
<evidence type="ECO:0000313" key="3">
    <source>
        <dbReference type="EMBL" id="GHE91688.1"/>
    </source>
</evidence>